<feature type="region of interest" description="Disordered" evidence="1">
    <location>
        <begin position="1"/>
        <end position="202"/>
    </location>
</feature>
<dbReference type="Pfam" id="PF15255">
    <property type="entry name" value="CAP-ZIP_m"/>
    <property type="match status" value="1"/>
</dbReference>
<feature type="compositionally biased region" description="Polar residues" evidence="1">
    <location>
        <begin position="70"/>
        <end position="86"/>
    </location>
</feature>
<organism evidence="3 4">
    <name type="scientific">Ridgeia piscesae</name>
    <name type="common">Tubeworm</name>
    <dbReference type="NCBI Taxonomy" id="27915"/>
    <lineage>
        <taxon>Eukaryota</taxon>
        <taxon>Metazoa</taxon>
        <taxon>Spiralia</taxon>
        <taxon>Lophotrochozoa</taxon>
        <taxon>Annelida</taxon>
        <taxon>Polychaeta</taxon>
        <taxon>Sedentaria</taxon>
        <taxon>Canalipalpata</taxon>
        <taxon>Sabellida</taxon>
        <taxon>Siboglinidae</taxon>
        <taxon>Ridgeia</taxon>
    </lineage>
</organism>
<feature type="compositionally biased region" description="Polar residues" evidence="1">
    <location>
        <begin position="241"/>
        <end position="252"/>
    </location>
</feature>
<evidence type="ECO:0000313" key="3">
    <source>
        <dbReference type="EMBL" id="KAK2158536.1"/>
    </source>
</evidence>
<evidence type="ECO:0000256" key="1">
    <source>
        <dbReference type="SAM" id="MobiDB-lite"/>
    </source>
</evidence>
<feature type="compositionally biased region" description="Polar residues" evidence="1">
    <location>
        <begin position="185"/>
        <end position="196"/>
    </location>
</feature>
<dbReference type="Proteomes" id="UP001209878">
    <property type="component" value="Unassembled WGS sequence"/>
</dbReference>
<name>A0AAD9JSW7_RIDPI</name>
<dbReference type="AlphaFoldDB" id="A0AAD9JSW7"/>
<feature type="compositionally biased region" description="Polar residues" evidence="1">
    <location>
        <begin position="270"/>
        <end position="285"/>
    </location>
</feature>
<feature type="compositionally biased region" description="Basic and acidic residues" evidence="1">
    <location>
        <begin position="24"/>
        <end position="40"/>
    </location>
</feature>
<evidence type="ECO:0000259" key="2">
    <source>
        <dbReference type="Pfam" id="PF15255"/>
    </source>
</evidence>
<feature type="region of interest" description="Disordered" evidence="1">
    <location>
        <begin position="225"/>
        <end position="293"/>
    </location>
</feature>
<dbReference type="EMBL" id="JAODUO010001787">
    <property type="protein sequence ID" value="KAK2158536.1"/>
    <property type="molecule type" value="Genomic_DNA"/>
</dbReference>
<feature type="compositionally biased region" description="Basic residues" evidence="1">
    <location>
        <begin position="133"/>
        <end position="145"/>
    </location>
</feature>
<comment type="caution">
    <text evidence="3">The sequence shown here is derived from an EMBL/GenBank/DDBJ whole genome shotgun (WGS) entry which is preliminary data.</text>
</comment>
<keyword evidence="4" id="KW-1185">Reference proteome</keyword>
<proteinExistence type="predicted"/>
<feature type="domain" description="FAM21/CAPZIP" evidence="2">
    <location>
        <begin position="107"/>
        <end position="156"/>
    </location>
</feature>
<sequence length="293" mass="31512">MFGGIDPAMVGRTRSSGRPPVTEKPNKPDDDFIDQTDKQFTKSSSEGATVKPGASSLPTAKSDMEPPVGKSQTSPDIRSKQASLTLDPSVLLPGGSGPRKKVEPGRALEGAASFEEPVQNPVLHSVSKDRARVQVKRRPPSRKSRLNVNSDPSSEDVPDSTVVTDRGVDPGRAPNIPPTDDSLFSLHNDNKSTTSKKTQKRDLFSDEADDLLAAAENIITSSGEIPDSVLSHRDDIGTGPSVVTTRQSTSKTRATEGLFGDDEVIHPQGSKFSQSERPNTDQLPQRVSWCKTF</sequence>
<evidence type="ECO:0000313" key="4">
    <source>
        <dbReference type="Proteomes" id="UP001209878"/>
    </source>
</evidence>
<protein>
    <recommendedName>
        <fullName evidence="2">FAM21/CAPZIP domain-containing protein</fullName>
    </recommendedName>
</protein>
<gene>
    <name evidence="3" type="ORF">NP493_1790g00010</name>
</gene>
<dbReference type="InterPro" id="IPR029341">
    <property type="entry name" value="FAM21/CAPZIP"/>
</dbReference>
<reference evidence="3" key="1">
    <citation type="journal article" date="2023" name="Mol. Biol. Evol.">
        <title>Third-Generation Sequencing Reveals the Adaptive Role of the Epigenome in Three Deep-Sea Polychaetes.</title>
        <authorList>
            <person name="Perez M."/>
            <person name="Aroh O."/>
            <person name="Sun Y."/>
            <person name="Lan Y."/>
            <person name="Juniper S.K."/>
            <person name="Young C.R."/>
            <person name="Angers B."/>
            <person name="Qian P.Y."/>
        </authorList>
    </citation>
    <scope>NUCLEOTIDE SEQUENCE</scope>
    <source>
        <strain evidence="3">R07B-5</strain>
    </source>
</reference>
<accession>A0AAD9JSW7</accession>